<reference evidence="1 2" key="1">
    <citation type="journal article" date="2021" name="Nat. Plants">
        <title>The Taxus genome provides insights into paclitaxel biosynthesis.</title>
        <authorList>
            <person name="Xiong X."/>
            <person name="Gou J."/>
            <person name="Liao Q."/>
            <person name="Li Y."/>
            <person name="Zhou Q."/>
            <person name="Bi G."/>
            <person name="Li C."/>
            <person name="Du R."/>
            <person name="Wang X."/>
            <person name="Sun T."/>
            <person name="Guo L."/>
            <person name="Liang H."/>
            <person name="Lu P."/>
            <person name="Wu Y."/>
            <person name="Zhang Z."/>
            <person name="Ro D.K."/>
            <person name="Shang Y."/>
            <person name="Huang S."/>
            <person name="Yan J."/>
        </authorList>
    </citation>
    <scope>NUCLEOTIDE SEQUENCE [LARGE SCALE GENOMIC DNA]</scope>
    <source>
        <strain evidence="1">Ta-2019</strain>
    </source>
</reference>
<dbReference type="PANTHER" id="PTHR31789">
    <property type="entry name" value="OS05G0482600 PROTEIN"/>
    <property type="match status" value="1"/>
</dbReference>
<accession>A0AA38F8S5</accession>
<dbReference type="InterPro" id="IPR057221">
    <property type="entry name" value="DUF7899"/>
</dbReference>
<dbReference type="Proteomes" id="UP000824469">
    <property type="component" value="Unassembled WGS sequence"/>
</dbReference>
<keyword evidence="2" id="KW-1185">Reference proteome</keyword>
<dbReference type="Pfam" id="PF25463">
    <property type="entry name" value="DUF7899"/>
    <property type="match status" value="1"/>
</dbReference>
<dbReference type="PANTHER" id="PTHR31789:SF9">
    <property type="entry name" value="EXPRESSED PROTEIN"/>
    <property type="match status" value="1"/>
</dbReference>
<feature type="non-terminal residue" evidence="1">
    <location>
        <position position="370"/>
    </location>
</feature>
<dbReference type="EMBL" id="JAHRHJ020001443">
    <property type="protein sequence ID" value="KAH9293216.1"/>
    <property type="molecule type" value="Genomic_DNA"/>
</dbReference>
<protein>
    <submittedName>
        <fullName evidence="1">Uncharacterized protein</fullName>
    </submittedName>
</protein>
<proteinExistence type="predicted"/>
<evidence type="ECO:0000313" key="1">
    <source>
        <dbReference type="EMBL" id="KAH9293216.1"/>
    </source>
</evidence>
<gene>
    <name evidence="1" type="ORF">KI387_041579</name>
</gene>
<dbReference type="SUPFAM" id="SSF50952">
    <property type="entry name" value="Soluble quinoprotein glucose dehydrogenase"/>
    <property type="match status" value="1"/>
</dbReference>
<sequence length="370" mass="42412">MTKLQSREIGSIAKKPESIKNSEIMFKNFKLQGEFDIYDPNSPCFVSANYYKPRSRIVKFYFAEDIIFAWEAHNVCAAFSAVTKKRLCFLNRTFDEAITRLYYHNNTASLTIVSEFRGINMISVHIRATPINDIRNCRPETGIQVFATQLFDTDIIRIDYVHAKAVTYRPGSGIVEVFDLNNSTNTNKMLYSFTHNRIEQVICSGGVMMLTFRDGNVIHIQVLSTEDGRLLKSLDYKLRSRNPDVLIQMFFGNVILKQGNGNIQILNLRTEQLYEMKETGSMNPSAVFIWEKMGLILTVRNGTIYVWSLEGEELRKYDDHLPRGNDEIMCTHADRNLIIYVRPRGNGRSSITVRNILTGKRIAEINSNGS</sequence>
<name>A0AA38F8S5_TAXCH</name>
<comment type="caution">
    <text evidence="1">The sequence shown here is derived from an EMBL/GenBank/DDBJ whole genome shotgun (WGS) entry which is preliminary data.</text>
</comment>
<organism evidence="1 2">
    <name type="scientific">Taxus chinensis</name>
    <name type="common">Chinese yew</name>
    <name type="synonym">Taxus wallichiana var. chinensis</name>
    <dbReference type="NCBI Taxonomy" id="29808"/>
    <lineage>
        <taxon>Eukaryota</taxon>
        <taxon>Viridiplantae</taxon>
        <taxon>Streptophyta</taxon>
        <taxon>Embryophyta</taxon>
        <taxon>Tracheophyta</taxon>
        <taxon>Spermatophyta</taxon>
        <taxon>Pinopsida</taxon>
        <taxon>Pinidae</taxon>
        <taxon>Conifers II</taxon>
        <taxon>Cupressales</taxon>
        <taxon>Taxaceae</taxon>
        <taxon>Taxus</taxon>
    </lineage>
</organism>
<dbReference type="AlphaFoldDB" id="A0AA38F8S5"/>
<dbReference type="InterPro" id="IPR011041">
    <property type="entry name" value="Quinoprot_gluc/sorb_DH_b-prop"/>
</dbReference>
<dbReference type="OMA" id="DEIMCTH"/>
<evidence type="ECO:0000313" key="2">
    <source>
        <dbReference type="Proteomes" id="UP000824469"/>
    </source>
</evidence>